<gene>
    <name evidence="1" type="ORF">HPB48_000463</name>
</gene>
<comment type="caution">
    <text evidence="1">The sequence shown here is derived from an EMBL/GenBank/DDBJ whole genome shotgun (WGS) entry which is preliminary data.</text>
</comment>
<dbReference type="AlphaFoldDB" id="A0A9J6FW54"/>
<dbReference type="EMBL" id="JABSTR010000004">
    <property type="protein sequence ID" value="KAH9366569.1"/>
    <property type="molecule type" value="Genomic_DNA"/>
</dbReference>
<evidence type="ECO:0000313" key="2">
    <source>
        <dbReference type="Proteomes" id="UP000821853"/>
    </source>
</evidence>
<organism evidence="1 2">
    <name type="scientific">Haemaphysalis longicornis</name>
    <name type="common">Bush tick</name>
    <dbReference type="NCBI Taxonomy" id="44386"/>
    <lineage>
        <taxon>Eukaryota</taxon>
        <taxon>Metazoa</taxon>
        <taxon>Ecdysozoa</taxon>
        <taxon>Arthropoda</taxon>
        <taxon>Chelicerata</taxon>
        <taxon>Arachnida</taxon>
        <taxon>Acari</taxon>
        <taxon>Parasitiformes</taxon>
        <taxon>Ixodida</taxon>
        <taxon>Ixodoidea</taxon>
        <taxon>Ixodidae</taxon>
        <taxon>Haemaphysalinae</taxon>
        <taxon>Haemaphysalis</taxon>
    </lineage>
</organism>
<protein>
    <submittedName>
        <fullName evidence="1">Uncharacterized protein</fullName>
    </submittedName>
</protein>
<name>A0A9J6FW54_HAELO</name>
<dbReference type="Proteomes" id="UP000821853">
    <property type="component" value="Chromosome 2"/>
</dbReference>
<accession>A0A9J6FW54</accession>
<sequence length="93" mass="10203">MKLGYYVAAYFPPGQLNASSLNVVVGSGHMIGGFENPPLTDGVAYCFGLLVETNFSGVSFELDILCSAIRRRVFPRTSWRCLEEPVVSNRGQK</sequence>
<reference evidence="1 2" key="1">
    <citation type="journal article" date="2020" name="Cell">
        <title>Large-Scale Comparative Analyses of Tick Genomes Elucidate Their Genetic Diversity and Vector Capacities.</title>
        <authorList>
            <consortium name="Tick Genome and Microbiome Consortium (TIGMIC)"/>
            <person name="Jia N."/>
            <person name="Wang J."/>
            <person name="Shi W."/>
            <person name="Du L."/>
            <person name="Sun Y."/>
            <person name="Zhan W."/>
            <person name="Jiang J.F."/>
            <person name="Wang Q."/>
            <person name="Zhang B."/>
            <person name="Ji P."/>
            <person name="Bell-Sakyi L."/>
            <person name="Cui X.M."/>
            <person name="Yuan T.T."/>
            <person name="Jiang B.G."/>
            <person name="Yang W.F."/>
            <person name="Lam T.T."/>
            <person name="Chang Q.C."/>
            <person name="Ding S.J."/>
            <person name="Wang X.J."/>
            <person name="Zhu J.G."/>
            <person name="Ruan X.D."/>
            <person name="Zhao L."/>
            <person name="Wei J.T."/>
            <person name="Ye R.Z."/>
            <person name="Que T.C."/>
            <person name="Du C.H."/>
            <person name="Zhou Y.H."/>
            <person name="Cheng J.X."/>
            <person name="Dai P.F."/>
            <person name="Guo W.B."/>
            <person name="Han X.H."/>
            <person name="Huang E.J."/>
            <person name="Li L.F."/>
            <person name="Wei W."/>
            <person name="Gao Y.C."/>
            <person name="Liu J.Z."/>
            <person name="Shao H.Z."/>
            <person name="Wang X."/>
            <person name="Wang C.C."/>
            <person name="Yang T.C."/>
            <person name="Huo Q.B."/>
            <person name="Li W."/>
            <person name="Chen H.Y."/>
            <person name="Chen S.E."/>
            <person name="Zhou L.G."/>
            <person name="Ni X.B."/>
            <person name="Tian J.H."/>
            <person name="Sheng Y."/>
            <person name="Liu T."/>
            <person name="Pan Y.S."/>
            <person name="Xia L.Y."/>
            <person name="Li J."/>
            <person name="Zhao F."/>
            <person name="Cao W.C."/>
        </authorList>
    </citation>
    <scope>NUCLEOTIDE SEQUENCE [LARGE SCALE GENOMIC DNA]</scope>
    <source>
        <strain evidence="1">HaeL-2018</strain>
    </source>
</reference>
<evidence type="ECO:0000313" key="1">
    <source>
        <dbReference type="EMBL" id="KAH9366569.1"/>
    </source>
</evidence>
<proteinExistence type="predicted"/>
<dbReference type="VEuPathDB" id="VectorBase:HLOH_039992"/>
<keyword evidence="2" id="KW-1185">Reference proteome</keyword>